<keyword evidence="4" id="KW-1185">Reference proteome</keyword>
<name>A0AA41Y071_9GAMM</name>
<gene>
    <name evidence="2" type="ORF">NC803_17150</name>
    <name evidence="3" type="ORF">NC856_17020</name>
</gene>
<dbReference type="RefSeq" id="WP_264091641.1">
    <property type="nucleotide sequence ID" value="NZ_JAMPJT010000020.1"/>
</dbReference>
<dbReference type="Proteomes" id="UP001165569">
    <property type="component" value="Unassembled WGS sequence"/>
</dbReference>
<keyword evidence="1" id="KW-0812">Transmembrane</keyword>
<dbReference type="Proteomes" id="UP001165568">
    <property type="component" value="Unassembled WGS sequence"/>
</dbReference>
<evidence type="ECO:0000256" key="1">
    <source>
        <dbReference type="SAM" id="Phobius"/>
    </source>
</evidence>
<dbReference type="AlphaFoldDB" id="A0AA41Y071"/>
<evidence type="ECO:0000313" key="4">
    <source>
        <dbReference type="Proteomes" id="UP001165568"/>
    </source>
</evidence>
<protein>
    <submittedName>
        <fullName evidence="2">Alternative ribosome-rescue factor A</fullName>
    </submittedName>
</protein>
<feature type="transmembrane region" description="Helical" evidence="1">
    <location>
        <begin position="61"/>
        <end position="80"/>
    </location>
</feature>
<accession>A0AA41Y071</accession>
<dbReference type="EMBL" id="JAMPJU010000021">
    <property type="protein sequence ID" value="MCV9883958.1"/>
    <property type="molecule type" value="Genomic_DNA"/>
</dbReference>
<keyword evidence="1" id="KW-0472">Membrane</keyword>
<keyword evidence="1" id="KW-1133">Transmembrane helix</keyword>
<dbReference type="EMBL" id="JAMPJT010000020">
    <property type="protein sequence ID" value="MCV9880560.1"/>
    <property type="molecule type" value="Genomic_DNA"/>
</dbReference>
<comment type="caution">
    <text evidence="2">The sequence shown here is derived from an EMBL/GenBank/DDBJ whole genome shotgun (WGS) entry which is preliminary data.</text>
</comment>
<dbReference type="InterPro" id="IPR005589">
    <property type="entry name" value="ArfA"/>
</dbReference>
<evidence type="ECO:0000313" key="2">
    <source>
        <dbReference type="EMBL" id="MCV9880560.1"/>
    </source>
</evidence>
<evidence type="ECO:0000313" key="5">
    <source>
        <dbReference type="Proteomes" id="UP001165569"/>
    </source>
</evidence>
<reference evidence="2" key="1">
    <citation type="submission" date="2022-04" db="EMBL/GenBank/DDBJ databases">
        <title>Brenneria sp. isolated from walnut trees in Serbia.</title>
        <authorList>
            <person name="Gasic K."/>
            <person name="Zlatkovic N."/>
            <person name="Kuzmanovic N."/>
        </authorList>
    </citation>
    <scope>NUCLEOTIDE SEQUENCE</scope>
    <source>
        <strain evidence="3">KBI 423</strain>
        <strain evidence="2">KBI 447</strain>
    </source>
</reference>
<proteinExistence type="predicted"/>
<dbReference type="Pfam" id="PF03889">
    <property type="entry name" value="ArfA"/>
    <property type="match status" value="1"/>
</dbReference>
<dbReference type="GO" id="GO:0072344">
    <property type="term" value="P:rescue of stalled ribosome"/>
    <property type="evidence" value="ECO:0007669"/>
    <property type="project" value="InterPro"/>
</dbReference>
<organism evidence="2 5">
    <name type="scientific">Brenneria izbisi</name>
    <dbReference type="NCBI Taxonomy" id="2939450"/>
    <lineage>
        <taxon>Bacteria</taxon>
        <taxon>Pseudomonadati</taxon>
        <taxon>Pseudomonadota</taxon>
        <taxon>Gammaproteobacteria</taxon>
        <taxon>Enterobacterales</taxon>
        <taxon>Pectobacteriaceae</taxon>
        <taxon>Brenneria</taxon>
    </lineage>
</organism>
<sequence length="81" mass="9528">MTTYRHKRGKIQDNAIEALLHDPLYCQRIEVNAKGKGSYRRKEKYVKKGNWEASSKKSNDYLLLAFLFSVMKTPLLYRIFG</sequence>
<evidence type="ECO:0000313" key="3">
    <source>
        <dbReference type="EMBL" id="MCV9883958.1"/>
    </source>
</evidence>